<proteinExistence type="inferred from homology"/>
<keyword evidence="6 10" id="KW-0350">Heme biosynthesis</keyword>
<sequence>MAPAHPEPHGIKTGVLLLNLGTPQSPQAKHVRPFLAEFLSDRRVIEMSRAAWYPILGMILAARPKRSGKLYQNIWTEAGSPLLLQSQEVATKLEAALNADLEDESGRIPVRAAMTYGQPSVKKVIDELKAEGVEKLIVLPLYPQYAAASSGAALDQVWRYLLRSRYPLAVHSVHHYETFEPYLDALEQQIHDYWQEHGRSQKLLISFHGIPCAQDEAGDPYRGHCEATFEALKTRLVKNHQANPDDVLMCYQSKFGPAPWLTPSTQDYFASLPVEGVKSIDVICPGFLTECLETLEEIQITGTHQFQEAGGEVLHYIPALGANETWVKHGLAPLVLG</sequence>
<dbReference type="UniPathway" id="UPA00252"/>
<evidence type="ECO:0000256" key="8">
    <source>
        <dbReference type="ARBA" id="ARBA00023244"/>
    </source>
</evidence>
<name>A0A1Q5PLU8_9ACTO</name>
<dbReference type="InterPro" id="IPR033644">
    <property type="entry name" value="Ferrochelatase_C"/>
</dbReference>
<dbReference type="EC" id="4.99.1.9" evidence="10"/>
<dbReference type="InterPro" id="IPR019772">
    <property type="entry name" value="Ferrochelatase_AS"/>
</dbReference>
<comment type="caution">
    <text evidence="10">Lacks conserved residue(s) required for the propagation of feature annotation.</text>
</comment>
<dbReference type="CDD" id="cd00419">
    <property type="entry name" value="Ferrochelatase_C"/>
    <property type="match status" value="1"/>
</dbReference>
<dbReference type="FunFam" id="3.40.50.1400:FF:000002">
    <property type="entry name" value="Ferrochelatase"/>
    <property type="match status" value="1"/>
</dbReference>
<dbReference type="Proteomes" id="UP000186785">
    <property type="component" value="Unassembled WGS sequence"/>
</dbReference>
<gene>
    <name evidence="10" type="primary">cpfC</name>
    <name evidence="12" type="ORF">BSR29_05080</name>
</gene>
<comment type="similarity">
    <text evidence="2 10 11">Belongs to the ferrochelatase family.</text>
</comment>
<evidence type="ECO:0000256" key="4">
    <source>
        <dbReference type="ARBA" id="ARBA00022723"/>
    </source>
</evidence>
<evidence type="ECO:0000256" key="11">
    <source>
        <dbReference type="RuleBase" id="RU000607"/>
    </source>
</evidence>
<accession>A0A1Q5PLU8</accession>
<dbReference type="HAMAP" id="MF_00323">
    <property type="entry name" value="Ferrochelatase"/>
    <property type="match status" value="1"/>
</dbReference>
<dbReference type="GO" id="GO:0006783">
    <property type="term" value="P:heme biosynthetic process"/>
    <property type="evidence" value="ECO:0007669"/>
    <property type="project" value="UniProtKB-UniRule"/>
</dbReference>
<dbReference type="InterPro" id="IPR001015">
    <property type="entry name" value="Ferrochelatase"/>
</dbReference>
<dbReference type="PROSITE" id="PS00534">
    <property type="entry name" value="FERROCHELATASE"/>
    <property type="match status" value="1"/>
</dbReference>
<comment type="pathway">
    <text evidence="1 10 11">Porphyrin-containing compound metabolism; protoheme biosynthesis.</text>
</comment>
<dbReference type="NCBIfam" id="TIGR00109">
    <property type="entry name" value="hemH"/>
    <property type="match status" value="1"/>
</dbReference>
<keyword evidence="4 10" id="KW-0479">Metal-binding</keyword>
<dbReference type="InterPro" id="IPR033659">
    <property type="entry name" value="Ferrochelatase_N"/>
</dbReference>
<evidence type="ECO:0000313" key="12">
    <source>
        <dbReference type="EMBL" id="OKL48019.1"/>
    </source>
</evidence>
<keyword evidence="7 10" id="KW-0456">Lyase</keyword>
<feature type="binding site" evidence="10">
    <location>
        <position position="208"/>
    </location>
    <ligand>
        <name>Fe(2+)</name>
        <dbReference type="ChEBI" id="CHEBI:29033"/>
    </ligand>
</feature>
<comment type="function">
    <text evidence="10 11">Involved in coproporphyrin-dependent heme b biosynthesis. Catalyzes the insertion of ferrous iron into coproporphyrin III to form Fe-coproporphyrin III.</text>
</comment>
<dbReference type="SUPFAM" id="SSF53800">
    <property type="entry name" value="Chelatase"/>
    <property type="match status" value="1"/>
</dbReference>
<keyword evidence="3 10" id="KW-0963">Cytoplasm</keyword>
<evidence type="ECO:0000256" key="5">
    <source>
        <dbReference type="ARBA" id="ARBA00023004"/>
    </source>
</evidence>
<evidence type="ECO:0000256" key="7">
    <source>
        <dbReference type="ARBA" id="ARBA00023239"/>
    </source>
</evidence>
<keyword evidence="5 10" id="KW-0408">Iron</keyword>
<dbReference type="Pfam" id="PF00762">
    <property type="entry name" value="Ferrochelatase"/>
    <property type="match status" value="1"/>
</dbReference>
<feature type="binding site" evidence="10">
    <location>
        <position position="293"/>
    </location>
    <ligand>
        <name>Fe(2+)</name>
        <dbReference type="ChEBI" id="CHEBI:29033"/>
    </ligand>
</feature>
<evidence type="ECO:0000256" key="10">
    <source>
        <dbReference type="HAMAP-Rule" id="MF_00323"/>
    </source>
</evidence>
<comment type="caution">
    <text evidence="12">The sequence shown here is derived from an EMBL/GenBank/DDBJ whole genome shotgun (WGS) entry which is preliminary data.</text>
</comment>
<protein>
    <recommendedName>
        <fullName evidence="10">Coproporphyrin III ferrochelatase</fullName>
        <ecNumber evidence="10">4.99.1.9</ecNumber>
    </recommendedName>
</protein>
<evidence type="ECO:0000313" key="13">
    <source>
        <dbReference type="Proteomes" id="UP000186785"/>
    </source>
</evidence>
<dbReference type="Gene3D" id="3.40.50.1400">
    <property type="match status" value="2"/>
</dbReference>
<keyword evidence="13" id="KW-1185">Reference proteome</keyword>
<comment type="catalytic activity">
    <reaction evidence="9">
        <text>Fe-coproporphyrin III + 2 H(+) = coproporphyrin III + Fe(2+)</text>
        <dbReference type="Rhea" id="RHEA:49572"/>
        <dbReference type="ChEBI" id="CHEBI:15378"/>
        <dbReference type="ChEBI" id="CHEBI:29033"/>
        <dbReference type="ChEBI" id="CHEBI:68438"/>
        <dbReference type="ChEBI" id="CHEBI:131725"/>
        <dbReference type="EC" id="4.99.1.9"/>
    </reaction>
    <physiologicalReaction direction="right-to-left" evidence="9">
        <dbReference type="Rhea" id="RHEA:49574"/>
    </physiologicalReaction>
</comment>
<keyword evidence="8 10" id="KW-0627">Porphyrin biosynthesis</keyword>
<comment type="subcellular location">
    <subcellularLocation>
        <location evidence="10 11">Cytoplasm</location>
    </subcellularLocation>
</comment>
<evidence type="ECO:0000256" key="9">
    <source>
        <dbReference type="ARBA" id="ARBA00024536"/>
    </source>
</evidence>
<dbReference type="GO" id="GO:0004325">
    <property type="term" value="F:ferrochelatase activity"/>
    <property type="evidence" value="ECO:0007669"/>
    <property type="project" value="UniProtKB-UniRule"/>
</dbReference>
<dbReference type="GO" id="GO:0005737">
    <property type="term" value="C:cytoplasm"/>
    <property type="evidence" value="ECO:0007669"/>
    <property type="project" value="UniProtKB-SubCell"/>
</dbReference>
<dbReference type="STRING" id="1921764.BSR28_06600"/>
<dbReference type="GO" id="GO:0046872">
    <property type="term" value="F:metal ion binding"/>
    <property type="evidence" value="ECO:0007669"/>
    <property type="project" value="UniProtKB-UniRule"/>
</dbReference>
<reference evidence="12 13" key="1">
    <citation type="submission" date="2016-11" db="EMBL/GenBank/DDBJ databases">
        <title>Actinomyces gypaetusis sp. nov. isolated from the vulture Gypaetus barbatus in Qinghai Tibet Plateau China.</title>
        <authorList>
            <person name="Meng X."/>
        </authorList>
    </citation>
    <scope>NUCLEOTIDE SEQUENCE [LARGE SCALE GENOMIC DNA]</scope>
    <source>
        <strain evidence="12 13">VUL4_2</strain>
    </source>
</reference>
<dbReference type="CDD" id="cd03411">
    <property type="entry name" value="Ferrochelatase_N"/>
    <property type="match status" value="1"/>
</dbReference>
<dbReference type="PANTHER" id="PTHR11108:SF1">
    <property type="entry name" value="FERROCHELATASE, MITOCHONDRIAL"/>
    <property type="match status" value="1"/>
</dbReference>
<evidence type="ECO:0000256" key="1">
    <source>
        <dbReference type="ARBA" id="ARBA00004744"/>
    </source>
</evidence>
<dbReference type="AlphaFoldDB" id="A0A1Q5PLU8"/>
<evidence type="ECO:0000256" key="6">
    <source>
        <dbReference type="ARBA" id="ARBA00023133"/>
    </source>
</evidence>
<dbReference type="PANTHER" id="PTHR11108">
    <property type="entry name" value="FERROCHELATASE"/>
    <property type="match status" value="1"/>
</dbReference>
<dbReference type="EMBL" id="MQSV01000003">
    <property type="protein sequence ID" value="OKL48019.1"/>
    <property type="molecule type" value="Genomic_DNA"/>
</dbReference>
<evidence type="ECO:0000256" key="2">
    <source>
        <dbReference type="ARBA" id="ARBA00007718"/>
    </source>
</evidence>
<evidence type="ECO:0000256" key="3">
    <source>
        <dbReference type="ARBA" id="ARBA00022490"/>
    </source>
</evidence>
<organism evidence="12 13">
    <name type="scientific">Boudabousia liubingyangii</name>
    <dbReference type="NCBI Taxonomy" id="1921764"/>
    <lineage>
        <taxon>Bacteria</taxon>
        <taxon>Bacillati</taxon>
        <taxon>Actinomycetota</taxon>
        <taxon>Actinomycetes</taxon>
        <taxon>Actinomycetales</taxon>
        <taxon>Actinomycetaceae</taxon>
        <taxon>Boudabousia</taxon>
    </lineage>
</organism>